<dbReference type="InterPro" id="IPR016039">
    <property type="entry name" value="Thiolase-like"/>
</dbReference>
<dbReference type="AlphaFoldDB" id="A0A1T5FLX2"/>
<dbReference type="PANTHER" id="PTHR42870">
    <property type="entry name" value="ACETYL-COA C-ACETYLTRANSFERASE"/>
    <property type="match status" value="1"/>
</dbReference>
<keyword evidence="2" id="KW-0808">Transferase</keyword>
<evidence type="ECO:0000313" key="2">
    <source>
        <dbReference type="EMBL" id="SKB97096.1"/>
    </source>
</evidence>
<feature type="domain" description="Thiolase C-terminal" evidence="1">
    <location>
        <begin position="276"/>
        <end position="378"/>
    </location>
</feature>
<dbReference type="Pfam" id="PF22691">
    <property type="entry name" value="Thiolase_C_1"/>
    <property type="match status" value="1"/>
</dbReference>
<dbReference type="PIRSF" id="PIRSF000429">
    <property type="entry name" value="Ac-CoA_Ac_transf"/>
    <property type="match status" value="1"/>
</dbReference>
<dbReference type="RefSeq" id="WP_079640028.1">
    <property type="nucleotide sequence ID" value="NZ_FUYP01000039.1"/>
</dbReference>
<name>A0A1T5FLX2_9SPHN</name>
<dbReference type="GO" id="GO:0003988">
    <property type="term" value="F:acetyl-CoA C-acyltransferase activity"/>
    <property type="evidence" value="ECO:0007669"/>
    <property type="project" value="UniProtKB-ARBA"/>
</dbReference>
<sequence>MAEINGRAAVVGVGNSDYGQLYRSPDPDRTAIALGLDALKLAAQDAGLALADIDGLILSGVTDTPAQYADFAYRAGMRTIRYLSSNVQSGRVAAPLIAQAAAALATGQANAIACVYAATPRSRNVKFDRGVSELYDSVFGLASPGAQYAMLYSRYLDKFGYLGRHEPLQAAVPIAFRKHAAKNPVATMRAPMSVDDYLAGPYVARPLRRNDYCLVSDGAVCLILTRKDRARDLRCPPVHLSAFANHLTLNETYVPAEGPGERYYAFAQRMIGEVKAEAGIELADIDCLQVYDNFTCDVLWSLEGAGFCAPGEALDWVQDGRIELGGELPTNTAGGMMSEVYMMGWNNLAEAVRQVRGECGDRQVADCKHALYTCLAGQSNMALFSRDG</sequence>
<evidence type="ECO:0000313" key="3">
    <source>
        <dbReference type="Proteomes" id="UP000190044"/>
    </source>
</evidence>
<dbReference type="PANTHER" id="PTHR42870:SF1">
    <property type="entry name" value="NON-SPECIFIC LIPID-TRANSFER PROTEIN-LIKE 2"/>
    <property type="match status" value="1"/>
</dbReference>
<gene>
    <name evidence="2" type="ORF">SAMN06295937_10395</name>
</gene>
<reference evidence="3" key="1">
    <citation type="submission" date="2017-02" db="EMBL/GenBank/DDBJ databases">
        <authorList>
            <person name="Varghese N."/>
            <person name="Submissions S."/>
        </authorList>
    </citation>
    <scope>NUCLEOTIDE SEQUENCE [LARGE SCALE GENOMIC DNA]</scope>
    <source>
        <strain evidence="3">R11H</strain>
    </source>
</reference>
<dbReference type="Proteomes" id="UP000190044">
    <property type="component" value="Unassembled WGS sequence"/>
</dbReference>
<protein>
    <submittedName>
        <fullName evidence="2">Acetyl-CoA acetyltransferase</fullName>
    </submittedName>
</protein>
<organism evidence="2 3">
    <name type="scientific">Sphingopyxis flava</name>
    <dbReference type="NCBI Taxonomy" id="1507287"/>
    <lineage>
        <taxon>Bacteria</taxon>
        <taxon>Pseudomonadati</taxon>
        <taxon>Pseudomonadota</taxon>
        <taxon>Alphaproteobacteria</taxon>
        <taxon>Sphingomonadales</taxon>
        <taxon>Sphingomonadaceae</taxon>
        <taxon>Sphingopyxis</taxon>
    </lineage>
</organism>
<dbReference type="EMBL" id="FUYP01000039">
    <property type="protein sequence ID" value="SKB97096.1"/>
    <property type="molecule type" value="Genomic_DNA"/>
</dbReference>
<dbReference type="Gene3D" id="3.40.47.10">
    <property type="match status" value="1"/>
</dbReference>
<evidence type="ECO:0000259" key="1">
    <source>
        <dbReference type="Pfam" id="PF22691"/>
    </source>
</evidence>
<dbReference type="SUPFAM" id="SSF53901">
    <property type="entry name" value="Thiolase-like"/>
    <property type="match status" value="1"/>
</dbReference>
<dbReference type="InterPro" id="IPR002155">
    <property type="entry name" value="Thiolase"/>
</dbReference>
<dbReference type="InterPro" id="IPR055140">
    <property type="entry name" value="Thiolase_C_2"/>
</dbReference>
<dbReference type="OrthoDB" id="9790314at2"/>
<dbReference type="CDD" id="cd00829">
    <property type="entry name" value="SCP-x_thiolase"/>
    <property type="match status" value="1"/>
</dbReference>
<accession>A0A1T5FLX2</accession>
<keyword evidence="3" id="KW-1185">Reference proteome</keyword>
<proteinExistence type="predicted"/>